<dbReference type="STRING" id="1399797.GCA_000518285_00678"/>
<accession>A0A2S5REH8</accession>
<gene>
    <name evidence="2" type="ORF">ELUCI_v1c00120</name>
</gene>
<dbReference type="AlphaFoldDB" id="A0A2S5REH8"/>
<evidence type="ECO:0000313" key="2">
    <source>
        <dbReference type="EMBL" id="PPE05726.1"/>
    </source>
</evidence>
<proteinExistence type="predicted"/>
<name>A0A2S5REH8_9MOLU</name>
<evidence type="ECO:0000313" key="3">
    <source>
        <dbReference type="Proteomes" id="UP000237865"/>
    </source>
</evidence>
<reference evidence="2 3" key="1">
    <citation type="submission" date="2017-11" db="EMBL/GenBank/DDBJ databases">
        <title>Genome sequence of Entomoplasma lucivorax PIPN-2 (ATCC 49196).</title>
        <authorList>
            <person name="Lo W.-S."/>
            <person name="Gasparich G.E."/>
            <person name="Kuo C.-H."/>
        </authorList>
    </citation>
    <scope>NUCLEOTIDE SEQUENCE [LARGE SCALE GENOMIC DNA]</scope>
    <source>
        <strain evidence="2 3">PIPN-2</strain>
    </source>
</reference>
<feature type="coiled-coil region" evidence="1">
    <location>
        <begin position="102"/>
        <end position="171"/>
    </location>
</feature>
<keyword evidence="3" id="KW-1185">Reference proteome</keyword>
<organism evidence="2 3">
    <name type="scientific">Williamsoniiplasma lucivorax</name>
    <dbReference type="NCBI Taxonomy" id="209274"/>
    <lineage>
        <taxon>Bacteria</taxon>
        <taxon>Bacillati</taxon>
        <taxon>Mycoplasmatota</taxon>
        <taxon>Mollicutes</taxon>
        <taxon>Entomoplasmatales</taxon>
        <taxon>Williamsoniiplasma</taxon>
    </lineage>
</organism>
<protein>
    <submittedName>
        <fullName evidence="2">Uncharacterized protein</fullName>
    </submittedName>
</protein>
<evidence type="ECO:0000256" key="1">
    <source>
        <dbReference type="SAM" id="Coils"/>
    </source>
</evidence>
<dbReference type="RefSeq" id="WP_104207557.1">
    <property type="nucleotide sequence ID" value="NZ_PHNE01000001.1"/>
</dbReference>
<comment type="caution">
    <text evidence="2">The sequence shown here is derived from an EMBL/GenBank/DDBJ whole genome shotgun (WGS) entry which is preliminary data.</text>
</comment>
<dbReference type="EMBL" id="PHNE01000001">
    <property type="protein sequence ID" value="PPE05726.1"/>
    <property type="molecule type" value="Genomic_DNA"/>
</dbReference>
<dbReference type="Gene3D" id="1.20.5.1700">
    <property type="match status" value="1"/>
</dbReference>
<dbReference type="Proteomes" id="UP000237865">
    <property type="component" value="Unassembled WGS sequence"/>
</dbReference>
<sequence>MTSNNKLETKTINYDEKNSIEYKLQVDYAHKIAASNFDQIKSLAFRISADVNDGKIKYTKQEVKQLRALIEQGSKEVQVIKNMLLVPNKVALPIGPIGPKKISKKDQLIKDLQNEVAELKLMVGHLIEENKQLRAENAELRAEIAELRAENAELRAENAELRVYIGKLESKLDQHVPNWRME</sequence>
<keyword evidence="1" id="KW-0175">Coiled coil</keyword>